<feature type="region of interest" description="Disordered" evidence="1">
    <location>
        <begin position="807"/>
        <end position="1447"/>
    </location>
</feature>
<feature type="compositionally biased region" description="Polar residues" evidence="1">
    <location>
        <begin position="579"/>
        <end position="590"/>
    </location>
</feature>
<feature type="compositionally biased region" description="Basic and acidic residues" evidence="1">
    <location>
        <begin position="512"/>
        <end position="523"/>
    </location>
</feature>
<dbReference type="OrthoDB" id="10651710at2759"/>
<dbReference type="EMBL" id="KI669460">
    <property type="protein sequence ID" value="OCF60213.1"/>
    <property type="molecule type" value="Genomic_DNA"/>
</dbReference>
<feature type="region of interest" description="Disordered" evidence="1">
    <location>
        <begin position="378"/>
        <end position="465"/>
    </location>
</feature>
<feature type="compositionally biased region" description="Acidic residues" evidence="1">
    <location>
        <begin position="1004"/>
        <end position="1014"/>
    </location>
</feature>
<feature type="compositionally biased region" description="Pro residues" evidence="1">
    <location>
        <begin position="1081"/>
        <end position="1090"/>
    </location>
</feature>
<feature type="compositionally biased region" description="Polar residues" evidence="1">
    <location>
        <begin position="179"/>
        <end position="192"/>
    </location>
</feature>
<name>A0A1B9IXG0_9TREE</name>
<evidence type="ECO:0000313" key="2">
    <source>
        <dbReference type="EMBL" id="OCF60213.1"/>
    </source>
</evidence>
<feature type="compositionally biased region" description="Basic and acidic residues" evidence="1">
    <location>
        <begin position="1315"/>
        <end position="1332"/>
    </location>
</feature>
<feature type="compositionally biased region" description="Low complexity" evidence="1">
    <location>
        <begin position="702"/>
        <end position="727"/>
    </location>
</feature>
<feature type="compositionally biased region" description="Low complexity" evidence="1">
    <location>
        <begin position="614"/>
        <end position="627"/>
    </location>
</feature>
<feature type="compositionally biased region" description="Basic and acidic residues" evidence="1">
    <location>
        <begin position="1149"/>
        <end position="1174"/>
    </location>
</feature>
<dbReference type="STRING" id="1331196.A0A1B9IXG0"/>
<feature type="compositionally biased region" description="Polar residues" evidence="1">
    <location>
        <begin position="1179"/>
        <end position="1189"/>
    </location>
</feature>
<gene>
    <name evidence="2" type="ORF">L486_02893</name>
</gene>
<feature type="compositionally biased region" description="Polar residues" evidence="1">
    <location>
        <begin position="1070"/>
        <end position="1079"/>
    </location>
</feature>
<evidence type="ECO:0000256" key="1">
    <source>
        <dbReference type="SAM" id="MobiDB-lite"/>
    </source>
</evidence>
<feature type="compositionally biased region" description="Basic and acidic residues" evidence="1">
    <location>
        <begin position="1352"/>
        <end position="1371"/>
    </location>
</feature>
<feature type="region of interest" description="Disordered" evidence="1">
    <location>
        <begin position="1"/>
        <end position="251"/>
    </location>
</feature>
<feature type="compositionally biased region" description="Basic and acidic residues" evidence="1">
    <location>
        <begin position="1274"/>
        <end position="1285"/>
    </location>
</feature>
<feature type="compositionally biased region" description="Basic residues" evidence="1">
    <location>
        <begin position="831"/>
        <end position="848"/>
    </location>
</feature>
<feature type="compositionally biased region" description="Polar residues" evidence="1">
    <location>
        <begin position="524"/>
        <end position="547"/>
    </location>
</feature>
<feature type="region of interest" description="Disordered" evidence="1">
    <location>
        <begin position="665"/>
        <end position="741"/>
    </location>
</feature>
<feature type="region of interest" description="Disordered" evidence="1">
    <location>
        <begin position="494"/>
        <end position="647"/>
    </location>
</feature>
<feature type="compositionally biased region" description="Pro residues" evidence="1">
    <location>
        <begin position="1"/>
        <end position="10"/>
    </location>
</feature>
<dbReference type="Proteomes" id="UP000092583">
    <property type="component" value="Unassembled WGS sequence"/>
</dbReference>
<feature type="compositionally biased region" description="Polar residues" evidence="1">
    <location>
        <begin position="1372"/>
        <end position="1387"/>
    </location>
</feature>
<feature type="compositionally biased region" description="Basic and acidic residues" evidence="1">
    <location>
        <begin position="55"/>
        <end position="67"/>
    </location>
</feature>
<feature type="compositionally biased region" description="Gly residues" evidence="1">
    <location>
        <begin position="858"/>
        <end position="885"/>
    </location>
</feature>
<proteinExistence type="predicted"/>
<keyword evidence="3" id="KW-1185">Reference proteome</keyword>
<organism evidence="2 3">
    <name type="scientific">Kwoniella mangroviensis CBS 10435</name>
    <dbReference type="NCBI Taxonomy" id="1331196"/>
    <lineage>
        <taxon>Eukaryota</taxon>
        <taxon>Fungi</taxon>
        <taxon>Dikarya</taxon>
        <taxon>Basidiomycota</taxon>
        <taxon>Agaricomycotina</taxon>
        <taxon>Tremellomycetes</taxon>
        <taxon>Tremellales</taxon>
        <taxon>Cryptococcaceae</taxon>
        <taxon>Kwoniella</taxon>
    </lineage>
</organism>
<feature type="compositionally biased region" description="Polar residues" evidence="1">
    <location>
        <begin position="381"/>
        <end position="404"/>
    </location>
</feature>
<sequence>MSPSPDPPDPPRSRHPSLRISTGRSTAPDPLPGGRAPDPTPITSLSIRSAQTILHEQEVDERLRPLEGQEVYTPPRSAGPSGAQNDVHGDNGLRRSSVVVDTNDDVDGSTNQERYITRIPEEGEVHNQQNSREGSSKDKNIVVDQTPQQQYTSLPSAQEMEGRSPPDAPRTPISREFSPPTQTNQEEMSSPTFHIEQELGSGHQNRPVPSGPISPQVSDDSHTHQDQSVQHQDQMEVEDEPKDHMRLRGGGFTETLERWHGYGEAEDLRRANWSYQHRHSNNAPLISLPNDPPIVLPNFAQKRAEFLAAQKAAAEGETAIQQDDILSRRSSAETIKIVKETEPDDPSVPSYFLEFPITALFSQSDTLSERKLRLRGGSHFELSSDSGPSTGQQIGNNLGQQTDVASDDRDSEEQESATYKGSKATVPILKCRPPKSKPVHPTPPTGHVTTPANPGLKVQGITSPKKRYTKRFSTIKRGSLKVFDLLFSSRLRGNTHTLAKPQAGPPERRRRFGSDNERSDDPHSSSPVTTATAQGDIASPTSAQDTVLGTPPEQHNALGYHVEPPVVPISPSRADPKPAQSSALTSTFSPMTDHGSRQSTGPSGEAGDDHPGTERPSTPRSSSAPPETIDPGPFADPFHPSSQPLRRSTSDVLWMDKLRGLFRYSRNRSETDTSATRTPGESPTTIFQDQSLVEGRRARGLSLTESGTHTTATTATSAVPTIPSTPARHPAPGPSTEPRTLEQLEEEREAWCCDWRAPRLKQSTAMQRSSGRGPIGDIGSRDSRLIRLSEFLFPCINPRIAEAERRVEEAFSAGQEEGEERSEESSESRGNGRKGKGKAKGKGRKKDAGHKSPRDGGGDGNGGGVGGPSGGDGGGNPPAGEGSGNGRKSPGNNAGDQPRPASGNGTGTSVDECASRTGPAQPQHNPSSPTRNSENSSPRGSANPSNKSLSSIWPLIGPSKKAESFPGANQDPLIAAYLSLKPPPRSRPGSSSGRPESTILPPESADDSPFETDEESLRTHTGIPTCEMVKSASGTSGKTFGRGAQTPGTGPPHNAPDLPIAGRSDEGMLRSSSDNSGNTPLQPPSPPFLDQPPTQTVLGPVVRPISSATPTPTSPLGMGQPRSPGISRSNLGEATHNHPSIRPQPAADVAEREGDGDMESIKARKKGGEEERIEPSAGPSGTSGITQFPSEGPVGPVRPIPDRNITPPPQGDISSPEGSPLSSGGTSPGPLTTSGQLIHPLNVPEQHSSLDPRSTFDPETPQGSMGGLSSISERSGEGMSTHDAHGTLPTSESITLIPRPNEEPMESIGQSVDAAADRLAEKERQMERERLAEGTASAATTPDIGERPPTPVDKDIQLDTKVTRTGDRPSEESSPFQKASSSTQAQRPTLPKETTDENVSDVGTTANPELPTGEQGPGPTETAAGYHVGTGEGEDTAGNVYPPAPAQAGQVPLVIKPKWYRRWWGKAKRMLN</sequence>
<feature type="compositionally biased region" description="Low complexity" evidence="1">
    <location>
        <begin position="1106"/>
        <end position="1115"/>
    </location>
</feature>
<feature type="compositionally biased region" description="Polar residues" evidence="1">
    <location>
        <begin position="672"/>
        <end position="691"/>
    </location>
</feature>
<accession>A0A1B9IXG0</accession>
<feature type="compositionally biased region" description="Polar residues" evidence="1">
    <location>
        <begin position="143"/>
        <end position="156"/>
    </location>
</feature>
<feature type="compositionally biased region" description="Basic and acidic residues" evidence="1">
    <location>
        <begin position="115"/>
        <end position="125"/>
    </location>
</feature>
<evidence type="ECO:0000313" key="3">
    <source>
        <dbReference type="Proteomes" id="UP000092583"/>
    </source>
</evidence>
<protein>
    <submittedName>
        <fullName evidence="2">Uncharacterized protein</fullName>
    </submittedName>
</protein>
<feature type="compositionally biased region" description="Low complexity" evidence="1">
    <location>
        <begin position="1214"/>
        <end position="1235"/>
    </location>
</feature>
<feature type="compositionally biased region" description="Polar residues" evidence="1">
    <location>
        <begin position="918"/>
        <end position="951"/>
    </location>
</feature>
<feature type="compositionally biased region" description="Low complexity" evidence="1">
    <location>
        <begin position="987"/>
        <end position="997"/>
    </location>
</feature>
<feature type="compositionally biased region" description="Polar residues" evidence="1">
    <location>
        <begin position="1261"/>
        <end position="1273"/>
    </location>
</feature>
<reference evidence="2 3" key="1">
    <citation type="submission" date="2013-07" db="EMBL/GenBank/DDBJ databases">
        <title>The Genome Sequence of Kwoniella mangroviensis CBS10435.</title>
        <authorList>
            <consortium name="The Broad Institute Genome Sequencing Platform"/>
            <person name="Cuomo C."/>
            <person name="Litvintseva A."/>
            <person name="Chen Y."/>
            <person name="Heitman J."/>
            <person name="Sun S."/>
            <person name="Springer D."/>
            <person name="Dromer F."/>
            <person name="Young S.K."/>
            <person name="Zeng Q."/>
            <person name="Gargeya S."/>
            <person name="Fitzgerald M."/>
            <person name="Abouelleil A."/>
            <person name="Alvarado L."/>
            <person name="Berlin A.M."/>
            <person name="Chapman S.B."/>
            <person name="Dewar J."/>
            <person name="Goldberg J."/>
            <person name="Griggs A."/>
            <person name="Gujja S."/>
            <person name="Hansen M."/>
            <person name="Howarth C."/>
            <person name="Imamovic A."/>
            <person name="Larimer J."/>
            <person name="McCowan C."/>
            <person name="Murphy C."/>
            <person name="Pearson M."/>
            <person name="Priest M."/>
            <person name="Roberts A."/>
            <person name="Saif S."/>
            <person name="Shea T."/>
            <person name="Sykes S."/>
            <person name="Wortman J."/>
            <person name="Nusbaum C."/>
            <person name="Birren B."/>
        </authorList>
    </citation>
    <scope>NUCLEOTIDE SEQUENCE [LARGE SCALE GENOMIC DNA]</scope>
    <source>
        <strain evidence="2 3">CBS 10435</strain>
    </source>
</reference>
<reference evidence="3" key="2">
    <citation type="submission" date="2013-12" db="EMBL/GenBank/DDBJ databases">
        <title>Evolution of pathogenesis and genome organization in the Tremellales.</title>
        <authorList>
            <person name="Cuomo C."/>
            <person name="Litvintseva A."/>
            <person name="Heitman J."/>
            <person name="Chen Y."/>
            <person name="Sun S."/>
            <person name="Springer D."/>
            <person name="Dromer F."/>
            <person name="Young S."/>
            <person name="Zeng Q."/>
            <person name="Chapman S."/>
            <person name="Gujja S."/>
            <person name="Saif S."/>
            <person name="Birren B."/>
        </authorList>
    </citation>
    <scope>NUCLEOTIDE SEQUENCE [LARGE SCALE GENOMIC DNA]</scope>
    <source>
        <strain evidence="3">CBS 10435</strain>
    </source>
</reference>
<feature type="compositionally biased region" description="Polar residues" evidence="1">
    <location>
        <begin position="41"/>
        <end position="54"/>
    </location>
</feature>